<organism evidence="5 6">
    <name type="scientific">Cyanomargarita calcarea GSE-NOS-MK-12-04C</name>
    <dbReference type="NCBI Taxonomy" id="2839659"/>
    <lineage>
        <taxon>Bacteria</taxon>
        <taxon>Bacillati</taxon>
        <taxon>Cyanobacteriota</taxon>
        <taxon>Cyanophyceae</taxon>
        <taxon>Nostocales</taxon>
        <taxon>Cyanomargaritaceae</taxon>
        <taxon>Cyanomargarita</taxon>
    </lineage>
</organism>
<dbReference type="SUPFAM" id="SSF46785">
    <property type="entry name" value="Winged helix' DNA-binding domain"/>
    <property type="match status" value="1"/>
</dbReference>
<reference evidence="5" key="2">
    <citation type="journal article" date="2022" name="Microbiol. Resour. Announc.">
        <title>Metagenome Sequencing to Explore Phylogenomics of Terrestrial Cyanobacteria.</title>
        <authorList>
            <person name="Ward R.D."/>
            <person name="Stajich J.E."/>
            <person name="Johansen J.R."/>
            <person name="Huntemann M."/>
            <person name="Clum A."/>
            <person name="Foster B."/>
            <person name="Foster B."/>
            <person name="Roux S."/>
            <person name="Palaniappan K."/>
            <person name="Varghese N."/>
            <person name="Mukherjee S."/>
            <person name="Reddy T.B.K."/>
            <person name="Daum C."/>
            <person name="Copeland A."/>
            <person name="Chen I.A."/>
            <person name="Ivanova N.N."/>
            <person name="Kyrpides N.C."/>
            <person name="Shapiro N."/>
            <person name="Eloe-Fadrosh E.A."/>
            <person name="Pietrasiak N."/>
        </authorList>
    </citation>
    <scope>NUCLEOTIDE SEQUENCE</scope>
    <source>
        <strain evidence="5">GSE-NOS-MK-12-04C</strain>
    </source>
</reference>
<dbReference type="PANTHER" id="PTHR33204:SF29">
    <property type="entry name" value="TRANSCRIPTIONAL REGULATOR"/>
    <property type="match status" value="1"/>
</dbReference>
<dbReference type="Gene3D" id="1.10.10.10">
    <property type="entry name" value="Winged helix-like DNA-binding domain superfamily/Winged helix DNA-binding domain"/>
    <property type="match status" value="1"/>
</dbReference>
<keyword evidence="1" id="KW-0805">Transcription regulation</keyword>
<dbReference type="InterPro" id="IPR036390">
    <property type="entry name" value="WH_DNA-bd_sf"/>
</dbReference>
<evidence type="ECO:0000313" key="5">
    <source>
        <dbReference type="EMBL" id="MBW4666902.1"/>
    </source>
</evidence>
<dbReference type="PROSITE" id="PS51118">
    <property type="entry name" value="HTH_HXLR"/>
    <property type="match status" value="1"/>
</dbReference>
<evidence type="ECO:0000259" key="4">
    <source>
        <dbReference type="PROSITE" id="PS51118"/>
    </source>
</evidence>
<dbReference type="Pfam" id="PF01638">
    <property type="entry name" value="HxlR"/>
    <property type="match status" value="1"/>
</dbReference>
<dbReference type="InterPro" id="IPR002577">
    <property type="entry name" value="HTH_HxlR"/>
</dbReference>
<dbReference type="Proteomes" id="UP000729701">
    <property type="component" value="Unassembled WGS sequence"/>
</dbReference>
<evidence type="ECO:0000313" key="6">
    <source>
        <dbReference type="Proteomes" id="UP000729701"/>
    </source>
</evidence>
<dbReference type="EMBL" id="JAHHGZ010000004">
    <property type="protein sequence ID" value="MBW4666902.1"/>
    <property type="molecule type" value="Genomic_DNA"/>
</dbReference>
<accession>A0A951QIY0</accession>
<keyword evidence="2" id="KW-0238">DNA-binding</keyword>
<gene>
    <name evidence="5" type="ORF">KME60_05520</name>
</gene>
<dbReference type="GO" id="GO:0003677">
    <property type="term" value="F:DNA binding"/>
    <property type="evidence" value="ECO:0007669"/>
    <property type="project" value="UniProtKB-KW"/>
</dbReference>
<dbReference type="InterPro" id="IPR036388">
    <property type="entry name" value="WH-like_DNA-bd_sf"/>
</dbReference>
<name>A0A951QIY0_9CYAN</name>
<dbReference type="AlphaFoldDB" id="A0A951QIY0"/>
<sequence>MEKDGIVNRHVYSDVPPKVEYSFTVYGRSLEPVLQVLCNWGEAHLNRKNSSQ</sequence>
<evidence type="ECO:0000256" key="1">
    <source>
        <dbReference type="ARBA" id="ARBA00023015"/>
    </source>
</evidence>
<dbReference type="PANTHER" id="PTHR33204">
    <property type="entry name" value="TRANSCRIPTIONAL REGULATOR, MARR FAMILY"/>
    <property type="match status" value="1"/>
</dbReference>
<feature type="domain" description="HTH hxlR-type" evidence="4">
    <location>
        <begin position="1"/>
        <end position="49"/>
    </location>
</feature>
<reference evidence="5" key="1">
    <citation type="submission" date="2021-05" db="EMBL/GenBank/DDBJ databases">
        <authorList>
            <person name="Pietrasiak N."/>
            <person name="Ward R."/>
            <person name="Stajich J.E."/>
            <person name="Kurbessoian T."/>
        </authorList>
    </citation>
    <scope>NUCLEOTIDE SEQUENCE</scope>
    <source>
        <strain evidence="5">GSE-NOS-MK-12-04C</strain>
    </source>
</reference>
<proteinExistence type="predicted"/>
<comment type="caution">
    <text evidence="5">The sequence shown here is derived from an EMBL/GenBank/DDBJ whole genome shotgun (WGS) entry which is preliminary data.</text>
</comment>
<protein>
    <submittedName>
        <fullName evidence="5">Winged helix-turn-helix transcriptional regulator</fullName>
    </submittedName>
</protein>
<evidence type="ECO:0000256" key="2">
    <source>
        <dbReference type="ARBA" id="ARBA00023125"/>
    </source>
</evidence>
<keyword evidence="3" id="KW-0804">Transcription</keyword>
<evidence type="ECO:0000256" key="3">
    <source>
        <dbReference type="ARBA" id="ARBA00023163"/>
    </source>
</evidence>